<dbReference type="Proteomes" id="UP000828390">
    <property type="component" value="Unassembled WGS sequence"/>
</dbReference>
<dbReference type="AlphaFoldDB" id="A0A9D4GSX3"/>
<feature type="chain" id="PRO_5039328895" evidence="2">
    <location>
        <begin position="20"/>
        <end position="430"/>
    </location>
</feature>
<organism evidence="3 4">
    <name type="scientific">Dreissena polymorpha</name>
    <name type="common">Zebra mussel</name>
    <name type="synonym">Mytilus polymorpha</name>
    <dbReference type="NCBI Taxonomy" id="45954"/>
    <lineage>
        <taxon>Eukaryota</taxon>
        <taxon>Metazoa</taxon>
        <taxon>Spiralia</taxon>
        <taxon>Lophotrochozoa</taxon>
        <taxon>Mollusca</taxon>
        <taxon>Bivalvia</taxon>
        <taxon>Autobranchia</taxon>
        <taxon>Heteroconchia</taxon>
        <taxon>Euheterodonta</taxon>
        <taxon>Imparidentia</taxon>
        <taxon>Neoheterodontei</taxon>
        <taxon>Myida</taxon>
        <taxon>Dreissenoidea</taxon>
        <taxon>Dreissenidae</taxon>
        <taxon>Dreissena</taxon>
    </lineage>
</organism>
<name>A0A9D4GSX3_DREPO</name>
<gene>
    <name evidence="3" type="ORF">DPMN_124130</name>
</gene>
<feature type="compositionally biased region" description="Low complexity" evidence="1">
    <location>
        <begin position="26"/>
        <end position="57"/>
    </location>
</feature>
<reference evidence="3" key="2">
    <citation type="submission" date="2020-11" db="EMBL/GenBank/DDBJ databases">
        <authorList>
            <person name="McCartney M.A."/>
            <person name="Auch B."/>
            <person name="Kono T."/>
            <person name="Mallez S."/>
            <person name="Becker A."/>
            <person name="Gohl D.M."/>
            <person name="Silverstein K.A.T."/>
            <person name="Koren S."/>
            <person name="Bechman K.B."/>
            <person name="Herman A."/>
            <person name="Abrahante J.E."/>
            <person name="Garbe J."/>
        </authorList>
    </citation>
    <scope>NUCLEOTIDE SEQUENCE</scope>
    <source>
        <strain evidence="3">Duluth1</strain>
        <tissue evidence="3">Whole animal</tissue>
    </source>
</reference>
<feature type="signal peptide" evidence="2">
    <location>
        <begin position="1"/>
        <end position="19"/>
    </location>
</feature>
<dbReference type="EMBL" id="JAIWYP010000005">
    <property type="protein sequence ID" value="KAH3822353.1"/>
    <property type="molecule type" value="Genomic_DNA"/>
</dbReference>
<reference evidence="3" key="1">
    <citation type="journal article" date="2019" name="bioRxiv">
        <title>The Genome of the Zebra Mussel, Dreissena polymorpha: A Resource for Invasive Species Research.</title>
        <authorList>
            <person name="McCartney M.A."/>
            <person name="Auch B."/>
            <person name="Kono T."/>
            <person name="Mallez S."/>
            <person name="Zhang Y."/>
            <person name="Obille A."/>
            <person name="Becker A."/>
            <person name="Abrahante J.E."/>
            <person name="Garbe J."/>
            <person name="Badalamenti J.P."/>
            <person name="Herman A."/>
            <person name="Mangelson H."/>
            <person name="Liachko I."/>
            <person name="Sullivan S."/>
            <person name="Sone E.D."/>
            <person name="Koren S."/>
            <person name="Silverstein K.A.T."/>
            <person name="Beckman K.B."/>
            <person name="Gohl D.M."/>
        </authorList>
    </citation>
    <scope>NUCLEOTIDE SEQUENCE</scope>
    <source>
        <strain evidence="3">Duluth1</strain>
        <tissue evidence="3">Whole animal</tissue>
    </source>
</reference>
<feature type="compositionally biased region" description="Polar residues" evidence="1">
    <location>
        <begin position="58"/>
        <end position="68"/>
    </location>
</feature>
<protein>
    <submittedName>
        <fullName evidence="3">Uncharacterized protein</fullName>
    </submittedName>
</protein>
<evidence type="ECO:0000313" key="3">
    <source>
        <dbReference type="EMBL" id="KAH3822353.1"/>
    </source>
</evidence>
<comment type="caution">
    <text evidence="3">The sequence shown here is derived from an EMBL/GenBank/DDBJ whole genome shotgun (WGS) entry which is preliminary data.</text>
</comment>
<feature type="region of interest" description="Disordered" evidence="1">
    <location>
        <begin position="26"/>
        <end position="79"/>
    </location>
</feature>
<evidence type="ECO:0000256" key="1">
    <source>
        <dbReference type="SAM" id="MobiDB-lite"/>
    </source>
</evidence>
<proteinExistence type="predicted"/>
<evidence type="ECO:0000256" key="2">
    <source>
        <dbReference type="SAM" id="SignalP"/>
    </source>
</evidence>
<keyword evidence="4" id="KW-1185">Reference proteome</keyword>
<keyword evidence="2" id="KW-0732">Signal</keyword>
<accession>A0A9D4GSX3</accession>
<evidence type="ECO:0000313" key="4">
    <source>
        <dbReference type="Proteomes" id="UP000828390"/>
    </source>
</evidence>
<sequence>MEYFPISLGVLLFTALCYGQQGNFQPQPTNQNFQPMQPPNQNFQPMQPTNQNMQPMPATNQQPGQQVPGSDPQGAGVTLTPEQQSELMCAQVGRQAVSQCFQQNGGFDMMTVIALLSNGTQGQLPQNPNLVKQNLCQASGPIISCVFSGIARFNNSQQCSTIASYVRLEQETVGLLTGVQVMCGKGLMPKLTPCTQRLNFDLTQCITEVDLDLDLYSPRGARIEGAIIGDNQEIAKMFCDKRKDLYACQNRKLEQCEGANLLQELSGNDQRSIQSATDLLCQHVDEYVSGLVCFQRPSDEVNMCAATLITEMTSVTIKQIRDDLSIDDYFKEYCKVRISNLICDSKAWGDICKPVAVQLKTKYQCNLLPTRCKNEASIRDLYSRACAETNFPALQEASKGPDSDKKSGSSTVIARLAATSVSVILALMFI</sequence>